<accession>A0AAD9P124</accession>
<keyword evidence="3" id="KW-0408">Iron</keyword>
<keyword evidence="2" id="KW-0479">Metal-binding</keyword>
<gene>
    <name evidence="6" type="ORF">NP493_216g01011</name>
</gene>
<dbReference type="Pfam" id="PF00173">
    <property type="entry name" value="Cyt-b5"/>
    <property type="match status" value="1"/>
</dbReference>
<dbReference type="SUPFAM" id="SSF55856">
    <property type="entry name" value="Cytochrome b5-like heme/steroid binding domain"/>
    <property type="match status" value="1"/>
</dbReference>
<dbReference type="InterPro" id="IPR018506">
    <property type="entry name" value="Cyt_B5_heme-BS"/>
</dbReference>
<sequence>MVRQECTVENGHCVTGNGDCMTGNGKCAMINSDGLALVSPIDVSDMPSEAVGIDGVWYDVTQFKKIHPGGPIIDQYIGKDASTVFRAFNHDPAFLKRVKQVGRYKMAQHACDADFEKLRQYFTERGFFETDYVWYVMKAFVAMSWFIAGVTAVLAFDNFYIHMLGAVLIAFFFQQSGFIMHDCMHKTMTRQRIKDQFIGTFFGTVGFGMSSHWWHDEHIIHHIVTNAIDVTTKFVDPQMWELSWAQNEKLFPLFSGIFQYLCIKIQHITFVPFVVAIGRYEILTDSYRVERRWYEWIAIVLHWTWMIALLSQLPSWRERAIFYVILACVEGLFHFQLILSHYCKAFITMDEFHQVSWNAFQVLSNMNLHTYKFMDWYYGGLNFHIEHHLYPKMARKHLRTAGPYVKAVCEKHGIDYEMLSFVDALKKTLSHMKRVGAAYKYQSG</sequence>
<dbReference type="InterPro" id="IPR005804">
    <property type="entry name" value="FA_desaturase_dom"/>
</dbReference>
<dbReference type="PROSITE" id="PS00191">
    <property type="entry name" value="CYTOCHROME_B5_1"/>
    <property type="match status" value="1"/>
</dbReference>
<reference evidence="6" key="1">
    <citation type="journal article" date="2023" name="Mol. Biol. Evol.">
        <title>Third-Generation Sequencing Reveals the Adaptive Role of the Epigenome in Three Deep-Sea Polychaetes.</title>
        <authorList>
            <person name="Perez M."/>
            <person name="Aroh O."/>
            <person name="Sun Y."/>
            <person name="Lan Y."/>
            <person name="Juniper S.K."/>
            <person name="Young C.R."/>
            <person name="Angers B."/>
            <person name="Qian P.Y."/>
        </authorList>
    </citation>
    <scope>NUCLEOTIDE SEQUENCE</scope>
    <source>
        <strain evidence="6">R07B-5</strain>
    </source>
</reference>
<dbReference type="GO" id="GO:0016717">
    <property type="term" value="F:oxidoreductase activity, acting on paired donors, with oxidation of a pair of donors resulting in the reduction of molecular oxygen to two molecules of water"/>
    <property type="evidence" value="ECO:0007669"/>
    <property type="project" value="TreeGrafter"/>
</dbReference>
<dbReference type="PANTHER" id="PTHR19353">
    <property type="entry name" value="FATTY ACID DESATURASE 2"/>
    <property type="match status" value="1"/>
</dbReference>
<dbReference type="Gene3D" id="3.10.120.10">
    <property type="entry name" value="Cytochrome b5-like heme/steroid binding domain"/>
    <property type="match status" value="1"/>
</dbReference>
<dbReference type="CDD" id="cd03506">
    <property type="entry name" value="Delta6-FADS-like"/>
    <property type="match status" value="1"/>
</dbReference>
<dbReference type="Proteomes" id="UP001209878">
    <property type="component" value="Unassembled WGS sequence"/>
</dbReference>
<evidence type="ECO:0000313" key="6">
    <source>
        <dbReference type="EMBL" id="KAK2186015.1"/>
    </source>
</evidence>
<dbReference type="SMART" id="SM01117">
    <property type="entry name" value="Cyt-b5"/>
    <property type="match status" value="1"/>
</dbReference>
<dbReference type="PANTHER" id="PTHR19353:SF82">
    <property type="entry name" value="CYTOCHROME B5 HEME-BINDING DOMAIN-CONTAINING PROTEIN"/>
    <property type="match status" value="1"/>
</dbReference>
<feature type="transmembrane region" description="Helical" evidence="4">
    <location>
        <begin position="132"/>
        <end position="153"/>
    </location>
</feature>
<dbReference type="PIRSF" id="PIRSF015921">
    <property type="entry name" value="FA_sphinglp_des"/>
    <property type="match status" value="1"/>
</dbReference>
<dbReference type="GO" id="GO:0016020">
    <property type="term" value="C:membrane"/>
    <property type="evidence" value="ECO:0007669"/>
    <property type="project" value="TreeGrafter"/>
</dbReference>
<keyword evidence="4" id="KW-0812">Transmembrane</keyword>
<dbReference type="GO" id="GO:0020037">
    <property type="term" value="F:heme binding"/>
    <property type="evidence" value="ECO:0007669"/>
    <property type="project" value="InterPro"/>
</dbReference>
<protein>
    <recommendedName>
        <fullName evidence="5">Cytochrome b5 heme-binding domain-containing protein</fullName>
    </recommendedName>
</protein>
<evidence type="ECO:0000256" key="1">
    <source>
        <dbReference type="ARBA" id="ARBA00022617"/>
    </source>
</evidence>
<comment type="caution">
    <text evidence="6">The sequence shown here is derived from an EMBL/GenBank/DDBJ whole genome shotgun (WGS) entry which is preliminary data.</text>
</comment>
<dbReference type="InterPro" id="IPR012171">
    <property type="entry name" value="Fatty_acid_desaturase"/>
</dbReference>
<keyword evidence="7" id="KW-1185">Reference proteome</keyword>
<feature type="transmembrane region" description="Helical" evidence="4">
    <location>
        <begin position="159"/>
        <end position="176"/>
    </location>
</feature>
<feature type="domain" description="Cytochrome b5 heme-binding" evidence="5">
    <location>
        <begin position="53"/>
        <end position="110"/>
    </location>
</feature>
<dbReference type="Pfam" id="PF00487">
    <property type="entry name" value="FA_desaturase"/>
    <property type="match status" value="1"/>
</dbReference>
<organism evidence="6 7">
    <name type="scientific">Ridgeia piscesae</name>
    <name type="common">Tubeworm</name>
    <dbReference type="NCBI Taxonomy" id="27915"/>
    <lineage>
        <taxon>Eukaryota</taxon>
        <taxon>Metazoa</taxon>
        <taxon>Spiralia</taxon>
        <taxon>Lophotrochozoa</taxon>
        <taxon>Annelida</taxon>
        <taxon>Polychaeta</taxon>
        <taxon>Sedentaria</taxon>
        <taxon>Canalipalpata</taxon>
        <taxon>Sabellida</taxon>
        <taxon>Siboglinidae</taxon>
        <taxon>Ridgeia</taxon>
    </lineage>
</organism>
<dbReference type="PROSITE" id="PS50255">
    <property type="entry name" value="CYTOCHROME_B5_2"/>
    <property type="match status" value="1"/>
</dbReference>
<dbReference type="GO" id="GO:0006629">
    <property type="term" value="P:lipid metabolic process"/>
    <property type="evidence" value="ECO:0007669"/>
    <property type="project" value="InterPro"/>
</dbReference>
<keyword evidence="4" id="KW-1133">Transmembrane helix</keyword>
<feature type="transmembrane region" description="Helical" evidence="4">
    <location>
        <begin position="293"/>
        <end position="314"/>
    </location>
</feature>
<keyword evidence="1" id="KW-0349">Heme</keyword>
<evidence type="ECO:0000313" key="7">
    <source>
        <dbReference type="Proteomes" id="UP001209878"/>
    </source>
</evidence>
<dbReference type="AlphaFoldDB" id="A0AAD9P124"/>
<name>A0AAD9P124_RIDPI</name>
<dbReference type="InterPro" id="IPR001199">
    <property type="entry name" value="Cyt_B5-like_heme/steroid-bd"/>
</dbReference>
<keyword evidence="4" id="KW-0472">Membrane</keyword>
<feature type="transmembrane region" description="Helical" evidence="4">
    <location>
        <begin position="320"/>
        <end position="339"/>
    </location>
</feature>
<evidence type="ECO:0000256" key="2">
    <source>
        <dbReference type="ARBA" id="ARBA00022723"/>
    </source>
</evidence>
<evidence type="ECO:0000256" key="3">
    <source>
        <dbReference type="ARBA" id="ARBA00023004"/>
    </source>
</evidence>
<evidence type="ECO:0000256" key="4">
    <source>
        <dbReference type="SAM" id="Phobius"/>
    </source>
</evidence>
<evidence type="ECO:0000259" key="5">
    <source>
        <dbReference type="PROSITE" id="PS50255"/>
    </source>
</evidence>
<dbReference type="GO" id="GO:0046872">
    <property type="term" value="F:metal ion binding"/>
    <property type="evidence" value="ECO:0007669"/>
    <property type="project" value="UniProtKB-KW"/>
</dbReference>
<dbReference type="InterPro" id="IPR036400">
    <property type="entry name" value="Cyt_B5-like_heme/steroid_sf"/>
</dbReference>
<proteinExistence type="predicted"/>
<dbReference type="EMBL" id="JAODUO010000215">
    <property type="protein sequence ID" value="KAK2186015.1"/>
    <property type="molecule type" value="Genomic_DNA"/>
</dbReference>